<evidence type="ECO:0000256" key="1">
    <source>
        <dbReference type="SAM" id="Phobius"/>
    </source>
</evidence>
<feature type="transmembrane region" description="Helical" evidence="1">
    <location>
        <begin position="12"/>
        <end position="37"/>
    </location>
</feature>
<dbReference type="Proteomes" id="UP001161916">
    <property type="component" value="Unassembled WGS sequence"/>
</dbReference>
<comment type="caution">
    <text evidence="2">The sequence shown here is derived from an EMBL/GenBank/DDBJ whole genome shotgun (WGS) entry which is preliminary data.</text>
</comment>
<name>A0AA43P715_9BIFI</name>
<organism evidence="2 3">
    <name type="scientific">Bifidobacterium catenulatum subsp. kashiwanohense</name>
    <dbReference type="NCBI Taxonomy" id="630129"/>
    <lineage>
        <taxon>Bacteria</taxon>
        <taxon>Bacillati</taxon>
        <taxon>Actinomycetota</taxon>
        <taxon>Actinomycetes</taxon>
        <taxon>Bifidobacteriales</taxon>
        <taxon>Bifidobacteriaceae</taxon>
        <taxon>Bifidobacterium</taxon>
    </lineage>
</organism>
<sequence>MSMFHQFHELWVAAGPFSVLGSVLVALIVLLFAWLALKDCPFGWVEARAREGRGFVNVSHRFESEWSVVDVLSYRVHRGKLIVHYRVTNRSDEFCGFGANQLRAFQHGIAIARSGPEADYLRGWERNVTLLPGASVTLNQMFLLCDKSPVTVVANYCEDSDGGPFVLPVANVKADE</sequence>
<gene>
    <name evidence="2" type="ORF">OB951_06875</name>
</gene>
<keyword evidence="1" id="KW-0472">Membrane</keyword>
<reference evidence="2" key="2">
    <citation type="journal article" date="2023" name="Gut Microbes">
        <title>Characterization of Bifidobacterium kashiwanohense that utilizes both milk- and plant-derived oligosaccharides.</title>
        <authorList>
            <person name="Orihara K."/>
            <person name="Yahagi K."/>
            <person name="Saito Y."/>
            <person name="Watanabe Y."/>
            <person name="Sasai T."/>
            <person name="Hara T."/>
            <person name="Tsukuda N."/>
            <person name="Oki K."/>
            <person name="Fujimoto J."/>
            <person name="Matsuki T."/>
        </authorList>
    </citation>
    <scope>NUCLEOTIDE SEQUENCE</scope>
    <source>
        <strain evidence="2">YIT 13062</strain>
    </source>
</reference>
<dbReference type="AlphaFoldDB" id="A0AA43P715"/>
<dbReference type="RefSeq" id="WP_281105878.1">
    <property type="nucleotide sequence ID" value="NZ_JAOPMF010000006.1"/>
</dbReference>
<proteinExistence type="predicted"/>
<evidence type="ECO:0000313" key="3">
    <source>
        <dbReference type="Proteomes" id="UP001161916"/>
    </source>
</evidence>
<protein>
    <submittedName>
        <fullName evidence="2">DUF5067 domain-containing protein</fullName>
    </submittedName>
</protein>
<evidence type="ECO:0000313" key="2">
    <source>
        <dbReference type="EMBL" id="MDH7890311.1"/>
    </source>
</evidence>
<keyword evidence="1" id="KW-1133">Transmembrane helix</keyword>
<reference evidence="2" key="1">
    <citation type="submission" date="2022-09" db="EMBL/GenBank/DDBJ databases">
        <authorList>
            <person name="Orihara K."/>
        </authorList>
    </citation>
    <scope>NUCLEOTIDE SEQUENCE</scope>
    <source>
        <strain evidence="2">YIT 13062</strain>
    </source>
</reference>
<keyword evidence="1" id="KW-0812">Transmembrane</keyword>
<dbReference type="EMBL" id="JAOPMH010000007">
    <property type="protein sequence ID" value="MDH7890311.1"/>
    <property type="molecule type" value="Genomic_DNA"/>
</dbReference>
<accession>A0AA43P715</accession>